<organism evidence="3 4">
    <name type="scientific">Allocoleopsis franciscana PCC 7113</name>
    <dbReference type="NCBI Taxonomy" id="1173027"/>
    <lineage>
        <taxon>Bacteria</taxon>
        <taxon>Bacillati</taxon>
        <taxon>Cyanobacteriota</taxon>
        <taxon>Cyanophyceae</taxon>
        <taxon>Coleofasciculales</taxon>
        <taxon>Coleofasciculaceae</taxon>
        <taxon>Allocoleopsis</taxon>
        <taxon>Allocoleopsis franciscana</taxon>
    </lineage>
</organism>
<dbReference type="InterPro" id="IPR002182">
    <property type="entry name" value="NB-ARC"/>
</dbReference>
<dbReference type="eggNOG" id="COG3903">
    <property type="taxonomic scope" value="Bacteria"/>
</dbReference>
<dbReference type="PANTHER" id="PTHR47691:SF3">
    <property type="entry name" value="HTH-TYPE TRANSCRIPTIONAL REGULATOR RV0890C-RELATED"/>
    <property type="match status" value="1"/>
</dbReference>
<dbReference type="Gene3D" id="3.40.50.300">
    <property type="entry name" value="P-loop containing nucleotide triphosphate hydrolases"/>
    <property type="match status" value="1"/>
</dbReference>
<dbReference type="PANTHER" id="PTHR47691">
    <property type="entry name" value="REGULATOR-RELATED"/>
    <property type="match status" value="1"/>
</dbReference>
<accession>K9WD01</accession>
<dbReference type="Pfam" id="PF00931">
    <property type="entry name" value="NB-ARC"/>
    <property type="match status" value="1"/>
</dbReference>
<feature type="domain" description="NB-ARC" evidence="1">
    <location>
        <begin position="154"/>
        <end position="255"/>
    </location>
</feature>
<proteinExistence type="predicted"/>
<dbReference type="Pfam" id="PF26355">
    <property type="entry name" value="HTH_VMAP-M9"/>
    <property type="match status" value="1"/>
</dbReference>
<gene>
    <name evidence="3" type="ORF">Mic7113_2484</name>
</gene>
<evidence type="ECO:0000259" key="1">
    <source>
        <dbReference type="Pfam" id="PF00931"/>
    </source>
</evidence>
<dbReference type="STRING" id="1173027.Mic7113_2484"/>
<dbReference type="AlphaFoldDB" id="K9WD01"/>
<dbReference type="HOGENOM" id="CLU_025923_0_0_3"/>
<keyword evidence="4" id="KW-1185">Reference proteome</keyword>
<sequence length="471" mass="53757">MDTQEVLKFADELVFTKTGKHLDNLQEAILRGTVQGKKYSKIAEENNCTEGHVKDVASEFWKLLSEELGEEVRKSNFRATIERWQISIISSHFGKDFVQINNVNVCADTLHSLENLHLEQLSDETSNSNNVISTVRQDLGDMPDVFSFYGRTEELATLEQWIVEERCRLITLLGMSGIGKTTLAVQLVERIKDNFDYVIWRSLRFSPTAEATQRNLLQFFSNQQDTELPISADEQLSQLMDYLRKYRCLLILDNVQMIFKTGQFAGHYKPGYEDYGSLFRRVGKLSHKSCLVLSGWEPPIELVALTGENTPIRSFPLKGLGVAASEILREKGLVEEDSWQDLINAYTGNPLWLKIVATLIRDLFNGRASDYLKYNPLLLCEELKAILNKHFERLSGLEQEVMSCIGSQVEPIAPAKLLEDIQLSPPELFSAIQSLERRSLIERQTQNDETVFTLAPVVRQYVKDQYYPSAE</sequence>
<dbReference type="Proteomes" id="UP000010471">
    <property type="component" value="Chromosome"/>
</dbReference>
<evidence type="ECO:0000313" key="4">
    <source>
        <dbReference type="Proteomes" id="UP000010471"/>
    </source>
</evidence>
<dbReference type="SUPFAM" id="SSF52540">
    <property type="entry name" value="P-loop containing nucleoside triphosphate hydrolases"/>
    <property type="match status" value="1"/>
</dbReference>
<dbReference type="GO" id="GO:0043531">
    <property type="term" value="F:ADP binding"/>
    <property type="evidence" value="ECO:0007669"/>
    <property type="project" value="InterPro"/>
</dbReference>
<protein>
    <submittedName>
        <fullName evidence="3">NB-ARC domain-containing protein</fullName>
    </submittedName>
</protein>
<dbReference type="InterPro" id="IPR058651">
    <property type="entry name" value="HTH_VMAP-M9"/>
</dbReference>
<dbReference type="RefSeq" id="WP_015182434.1">
    <property type="nucleotide sequence ID" value="NC_019738.1"/>
</dbReference>
<dbReference type="PATRIC" id="fig|1173027.3.peg.2715"/>
<dbReference type="OrthoDB" id="441260at2"/>
<dbReference type="InterPro" id="IPR027417">
    <property type="entry name" value="P-loop_NTPase"/>
</dbReference>
<dbReference type="KEGG" id="mic:Mic7113_2484"/>
<dbReference type="EMBL" id="CP003630">
    <property type="protein sequence ID" value="AFZ18285.1"/>
    <property type="molecule type" value="Genomic_DNA"/>
</dbReference>
<evidence type="ECO:0000313" key="3">
    <source>
        <dbReference type="EMBL" id="AFZ18285.1"/>
    </source>
</evidence>
<reference evidence="3 4" key="1">
    <citation type="submission" date="2012-06" db="EMBL/GenBank/DDBJ databases">
        <title>Finished chromosome of genome of Microcoleus sp. PCC 7113.</title>
        <authorList>
            <consortium name="US DOE Joint Genome Institute"/>
            <person name="Gugger M."/>
            <person name="Coursin T."/>
            <person name="Rippka R."/>
            <person name="Tandeau De Marsac N."/>
            <person name="Huntemann M."/>
            <person name="Wei C.-L."/>
            <person name="Han J."/>
            <person name="Detter J.C."/>
            <person name="Han C."/>
            <person name="Tapia R."/>
            <person name="Chen A."/>
            <person name="Kyrpides N."/>
            <person name="Mavromatis K."/>
            <person name="Markowitz V."/>
            <person name="Szeto E."/>
            <person name="Ivanova N."/>
            <person name="Pagani I."/>
            <person name="Pati A."/>
            <person name="Goodwin L."/>
            <person name="Nordberg H.P."/>
            <person name="Cantor M.N."/>
            <person name="Hua S.X."/>
            <person name="Woyke T."/>
            <person name="Kerfeld C.A."/>
        </authorList>
    </citation>
    <scope>NUCLEOTIDE SEQUENCE [LARGE SCALE GENOMIC DNA]</scope>
    <source>
        <strain evidence="3 4">PCC 7113</strain>
    </source>
</reference>
<name>K9WD01_9CYAN</name>
<feature type="domain" description="vWA-MoxR associated protein N-terminal HTH" evidence="2">
    <location>
        <begin position="1"/>
        <end position="83"/>
    </location>
</feature>
<evidence type="ECO:0000259" key="2">
    <source>
        <dbReference type="Pfam" id="PF26355"/>
    </source>
</evidence>
<dbReference type="PRINTS" id="PR00364">
    <property type="entry name" value="DISEASERSIST"/>
</dbReference>